<proteinExistence type="predicted"/>
<reference evidence="3 4" key="1">
    <citation type="journal article" date="2024" name="Plant Biotechnol. J.">
        <title>Dendrobium thyrsiflorum genome and its molecular insights into genes involved in important horticultural traits.</title>
        <authorList>
            <person name="Chen B."/>
            <person name="Wang J.Y."/>
            <person name="Zheng P.J."/>
            <person name="Li K.L."/>
            <person name="Liang Y.M."/>
            <person name="Chen X.F."/>
            <person name="Zhang C."/>
            <person name="Zhao X."/>
            <person name="He X."/>
            <person name="Zhang G.Q."/>
            <person name="Liu Z.J."/>
            <person name="Xu Q."/>
        </authorList>
    </citation>
    <scope>NUCLEOTIDE SEQUENCE [LARGE SCALE GENOMIC DNA]</scope>
    <source>
        <strain evidence="3">GZMU011</strain>
    </source>
</reference>
<dbReference type="SUPFAM" id="SSF53067">
    <property type="entry name" value="Actin-like ATPase domain"/>
    <property type="match status" value="1"/>
</dbReference>
<organism evidence="3 4">
    <name type="scientific">Dendrobium thyrsiflorum</name>
    <name type="common">Pinecone-like raceme dendrobium</name>
    <name type="synonym">Orchid</name>
    <dbReference type="NCBI Taxonomy" id="117978"/>
    <lineage>
        <taxon>Eukaryota</taxon>
        <taxon>Viridiplantae</taxon>
        <taxon>Streptophyta</taxon>
        <taxon>Embryophyta</taxon>
        <taxon>Tracheophyta</taxon>
        <taxon>Spermatophyta</taxon>
        <taxon>Magnoliopsida</taxon>
        <taxon>Liliopsida</taxon>
        <taxon>Asparagales</taxon>
        <taxon>Orchidaceae</taxon>
        <taxon>Epidendroideae</taxon>
        <taxon>Malaxideae</taxon>
        <taxon>Dendrobiinae</taxon>
        <taxon>Dendrobium</taxon>
    </lineage>
</organism>
<dbReference type="AlphaFoldDB" id="A0ABD0V6B9"/>
<dbReference type="Proteomes" id="UP001552299">
    <property type="component" value="Unassembled WGS sequence"/>
</dbReference>
<dbReference type="Gene3D" id="3.30.420.40">
    <property type="match status" value="4"/>
</dbReference>
<protein>
    <submittedName>
        <fullName evidence="3">Uncharacterized protein</fullName>
    </submittedName>
</protein>
<evidence type="ECO:0000313" key="3">
    <source>
        <dbReference type="EMBL" id="KAL0918101.1"/>
    </source>
</evidence>
<evidence type="ECO:0000256" key="1">
    <source>
        <dbReference type="ARBA" id="ARBA00022741"/>
    </source>
</evidence>
<sequence>MARTRIGIDLTEVPQRIGGLVMGRYIVNEGSKGLKLTGEAASTTNEEVVAVLKDAVDVVKSFFNAENFDAAVIVTPNDTKKKSQDEIISYGRGNGFNITQVIQEHTAVCAAYVEKVQPKISTNLAIISLTGGFFEISVVSIVYTGKKYAPYYFCLRAHKVHPELIDLDESKDQKVSGSGRKGLIGVALKALHVNPFEIILGILKKILEDPNFYKVKVDKLVFVGKASSLEKVREAAKESFREAELWEGIDNPDEIVAYGAAYLSYVDKMITMYPPDD</sequence>
<evidence type="ECO:0000256" key="2">
    <source>
        <dbReference type="ARBA" id="ARBA00022840"/>
    </source>
</evidence>
<dbReference type="InterPro" id="IPR043129">
    <property type="entry name" value="ATPase_NBD"/>
</dbReference>
<evidence type="ECO:0000313" key="4">
    <source>
        <dbReference type="Proteomes" id="UP001552299"/>
    </source>
</evidence>
<accession>A0ABD0V6B9</accession>
<dbReference type="InterPro" id="IPR013126">
    <property type="entry name" value="Hsp_70_fam"/>
</dbReference>
<gene>
    <name evidence="3" type="ORF">M5K25_010092</name>
</gene>
<dbReference type="GO" id="GO:0005524">
    <property type="term" value="F:ATP binding"/>
    <property type="evidence" value="ECO:0007669"/>
    <property type="project" value="UniProtKB-KW"/>
</dbReference>
<name>A0ABD0V6B9_DENTH</name>
<keyword evidence="2" id="KW-0067">ATP-binding</keyword>
<keyword evidence="4" id="KW-1185">Reference proteome</keyword>
<comment type="caution">
    <text evidence="3">The sequence shown here is derived from an EMBL/GenBank/DDBJ whole genome shotgun (WGS) entry which is preliminary data.</text>
</comment>
<dbReference type="Pfam" id="PF00012">
    <property type="entry name" value="HSP70"/>
    <property type="match status" value="1"/>
</dbReference>
<dbReference type="PANTHER" id="PTHR19375">
    <property type="entry name" value="HEAT SHOCK PROTEIN 70KDA"/>
    <property type="match status" value="1"/>
</dbReference>
<dbReference type="EMBL" id="JANQDX010000009">
    <property type="protein sequence ID" value="KAL0918101.1"/>
    <property type="molecule type" value="Genomic_DNA"/>
</dbReference>
<keyword evidence="1" id="KW-0547">Nucleotide-binding</keyword>